<dbReference type="CDD" id="cd00077">
    <property type="entry name" value="HDc"/>
    <property type="match status" value="1"/>
</dbReference>
<dbReference type="InterPro" id="IPR037522">
    <property type="entry name" value="HD_GYP_dom"/>
</dbReference>
<dbReference type="GO" id="GO:0008081">
    <property type="term" value="F:phosphoric diester hydrolase activity"/>
    <property type="evidence" value="ECO:0007669"/>
    <property type="project" value="UniProtKB-ARBA"/>
</dbReference>
<sequence length="147" mass="16575">MNSFNKRTAARSRRRGSDHGILRRCSHRPHVAARADARECVQRRPDGRVRLAVVRHRNHEKWDGSGYPRKPAGGEIPLAARIFAVADVFDALSSRRPYKEPMGFETTMSILAADTGSQFDARVMAAFRPIARPCPCRRFRSSCRPSS</sequence>
<dbReference type="PANTHER" id="PTHR45228:SF5">
    <property type="entry name" value="CYCLIC DI-GMP PHOSPHODIESTERASE VC_1348-RELATED"/>
    <property type="match status" value="1"/>
</dbReference>
<feature type="region of interest" description="Disordered" evidence="1">
    <location>
        <begin position="1"/>
        <end position="23"/>
    </location>
</feature>
<evidence type="ECO:0000313" key="4">
    <source>
        <dbReference type="Proteomes" id="UP000006552"/>
    </source>
</evidence>
<proteinExistence type="predicted"/>
<dbReference type="Pfam" id="PF13487">
    <property type="entry name" value="HD_5"/>
    <property type="match status" value="1"/>
</dbReference>
<dbReference type="Gene3D" id="1.10.3210.10">
    <property type="entry name" value="Hypothetical protein af1432"/>
    <property type="match status" value="1"/>
</dbReference>
<dbReference type="InterPro" id="IPR052020">
    <property type="entry name" value="Cyclic_di-GMP/3'3'-cGAMP_PDE"/>
</dbReference>
<name>Q5P437_AROAE</name>
<dbReference type="Proteomes" id="UP000006552">
    <property type="component" value="Chromosome"/>
</dbReference>
<dbReference type="AlphaFoldDB" id="Q5P437"/>
<organism evidence="3 4">
    <name type="scientific">Aromatoleum aromaticum (strain DSM 19018 / LMG 30748 / EbN1)</name>
    <name type="common">Azoarcus sp. (strain EbN1)</name>
    <dbReference type="NCBI Taxonomy" id="76114"/>
    <lineage>
        <taxon>Bacteria</taxon>
        <taxon>Pseudomonadati</taxon>
        <taxon>Pseudomonadota</taxon>
        <taxon>Betaproteobacteria</taxon>
        <taxon>Rhodocyclales</taxon>
        <taxon>Rhodocyclaceae</taxon>
        <taxon>Aromatoleum</taxon>
    </lineage>
</organism>
<evidence type="ECO:0000256" key="1">
    <source>
        <dbReference type="SAM" id="MobiDB-lite"/>
    </source>
</evidence>
<accession>Q5P437</accession>
<reference evidence="3 4" key="1">
    <citation type="journal article" date="2005" name="Arch. Microbiol.">
        <title>The genome sequence of an anaerobic aromatic-degrading denitrifying bacterium, strain EbN1.</title>
        <authorList>
            <person name="Rabus R."/>
            <person name="Kube M."/>
            <person name="Heider J."/>
            <person name="Beck A."/>
            <person name="Heitmann K."/>
            <person name="Widdel F."/>
            <person name="Reinhardt R."/>
        </authorList>
    </citation>
    <scope>NUCLEOTIDE SEQUENCE [LARGE SCALE GENOMIC DNA]</scope>
    <source>
        <strain evidence="3 4">EbN1</strain>
    </source>
</reference>
<keyword evidence="4" id="KW-1185">Reference proteome</keyword>
<evidence type="ECO:0000313" key="3">
    <source>
        <dbReference type="EMBL" id="CAI07926.1"/>
    </source>
</evidence>
<dbReference type="KEGG" id="eba:ebD72"/>
<dbReference type="eggNOG" id="COG3437">
    <property type="taxonomic scope" value="Bacteria"/>
</dbReference>
<gene>
    <name evidence="3" type="ORF">ebD72</name>
</gene>
<feature type="domain" description="HD-GYP" evidence="2">
    <location>
        <begin position="1"/>
        <end position="143"/>
    </location>
</feature>
<dbReference type="PROSITE" id="PS51832">
    <property type="entry name" value="HD_GYP"/>
    <property type="match status" value="1"/>
</dbReference>
<dbReference type="EMBL" id="CR555306">
    <property type="protein sequence ID" value="CAI07926.1"/>
    <property type="molecule type" value="Genomic_DNA"/>
</dbReference>
<evidence type="ECO:0000259" key="2">
    <source>
        <dbReference type="PROSITE" id="PS51832"/>
    </source>
</evidence>
<protein>
    <recommendedName>
        <fullName evidence="2">HD-GYP domain-containing protein</fullName>
    </recommendedName>
</protein>
<dbReference type="SUPFAM" id="SSF109604">
    <property type="entry name" value="HD-domain/PDEase-like"/>
    <property type="match status" value="1"/>
</dbReference>
<dbReference type="PANTHER" id="PTHR45228">
    <property type="entry name" value="CYCLIC DI-GMP PHOSPHODIESTERASE TM_0186-RELATED"/>
    <property type="match status" value="1"/>
</dbReference>
<dbReference type="InterPro" id="IPR003607">
    <property type="entry name" value="HD/PDEase_dom"/>
</dbReference>
<dbReference type="STRING" id="76114.ebD72"/>
<dbReference type="HOGENOM" id="CLU_1764203_0_0_4"/>